<feature type="compositionally biased region" description="Low complexity" evidence="1">
    <location>
        <begin position="245"/>
        <end position="255"/>
    </location>
</feature>
<name>A0A9Q0MXW4_9DIPT</name>
<accession>A0A9Q0MXW4</accession>
<reference evidence="2" key="1">
    <citation type="submission" date="2022-07" db="EMBL/GenBank/DDBJ databases">
        <authorList>
            <person name="Trinca V."/>
            <person name="Uliana J.V.C."/>
            <person name="Torres T.T."/>
            <person name="Ward R.J."/>
            <person name="Monesi N."/>
        </authorList>
    </citation>
    <scope>NUCLEOTIDE SEQUENCE</scope>
    <source>
        <strain evidence="2">HSMRA1968</strain>
        <tissue evidence="2">Whole embryos</tissue>
    </source>
</reference>
<comment type="caution">
    <text evidence="2">The sequence shown here is derived from an EMBL/GenBank/DDBJ whole genome shotgun (WGS) entry which is preliminary data.</text>
</comment>
<dbReference type="OrthoDB" id="10044608at2759"/>
<evidence type="ECO:0000256" key="1">
    <source>
        <dbReference type="SAM" id="MobiDB-lite"/>
    </source>
</evidence>
<feature type="region of interest" description="Disordered" evidence="1">
    <location>
        <begin position="244"/>
        <end position="267"/>
    </location>
</feature>
<sequence>MAPFVEKAFVLSQLSYIEINLMAYHPSPVIMASHAVPVPYICQKNTKHLANLAKILTKIRRRRFTSQAHLIEQAATINTTSQRRIMESATRPNVIKATQKRTVHRISRKTNETVFIQPGRRDQSLPNIQEILEFVEGSPEDATKKVSKKSIKKQKKWNAKRIKELEQMREEFHEVFFKELDAKNELKCLKAEKSKDKQKISKTENSVKKFGKLRANIEKPILELIAESKKKNVDFKFAYLPTKEQQQQRLQRMSQPPSPPSVSTVNKAPSKLAAKNVSHHVHNVNPEHLSNTSSDILQQNRQKQNIEVSSERMVTNGNVPKANRQVSVAAQSSSPKKQKLVYTFVNGQLVNGCLKGLTGM</sequence>
<proteinExistence type="predicted"/>
<organism evidence="2 3">
    <name type="scientific">Pseudolycoriella hygida</name>
    <dbReference type="NCBI Taxonomy" id="35572"/>
    <lineage>
        <taxon>Eukaryota</taxon>
        <taxon>Metazoa</taxon>
        <taxon>Ecdysozoa</taxon>
        <taxon>Arthropoda</taxon>
        <taxon>Hexapoda</taxon>
        <taxon>Insecta</taxon>
        <taxon>Pterygota</taxon>
        <taxon>Neoptera</taxon>
        <taxon>Endopterygota</taxon>
        <taxon>Diptera</taxon>
        <taxon>Nematocera</taxon>
        <taxon>Sciaroidea</taxon>
        <taxon>Sciaridae</taxon>
        <taxon>Pseudolycoriella</taxon>
    </lineage>
</organism>
<gene>
    <name evidence="2" type="ORF">Bhyg_12655</name>
</gene>
<dbReference type="Proteomes" id="UP001151699">
    <property type="component" value="Chromosome X"/>
</dbReference>
<keyword evidence="3" id="KW-1185">Reference proteome</keyword>
<protein>
    <submittedName>
        <fullName evidence="2">Uncharacterized protein</fullName>
    </submittedName>
</protein>
<dbReference type="AlphaFoldDB" id="A0A9Q0MXW4"/>
<evidence type="ECO:0000313" key="3">
    <source>
        <dbReference type="Proteomes" id="UP001151699"/>
    </source>
</evidence>
<dbReference type="EMBL" id="WJQU01000003">
    <property type="protein sequence ID" value="KAJ6639908.1"/>
    <property type="molecule type" value="Genomic_DNA"/>
</dbReference>
<evidence type="ECO:0000313" key="2">
    <source>
        <dbReference type="EMBL" id="KAJ6639908.1"/>
    </source>
</evidence>